<name>A0A2N5WZT7_9GAMM</name>
<evidence type="ECO:0000313" key="2">
    <source>
        <dbReference type="EMBL" id="PLW67759.1"/>
    </source>
</evidence>
<comment type="caution">
    <text evidence="2">The sequence shown here is derived from an EMBL/GenBank/DDBJ whole genome shotgun (WGS) entry which is preliminary data.</text>
</comment>
<reference evidence="2 3" key="1">
    <citation type="submission" date="2018-01" db="EMBL/GenBank/DDBJ databases">
        <title>The draft genome sequence of Halioglobus lutimaris HF004.</title>
        <authorList>
            <person name="Du Z.-J."/>
            <person name="Shi M.-J."/>
        </authorList>
    </citation>
    <scope>NUCLEOTIDE SEQUENCE [LARGE SCALE GENOMIC DNA]</scope>
    <source>
        <strain evidence="2 3">HF004</strain>
    </source>
</reference>
<sequence>MNRKLGLKLLSTVMHWDDTEAVEEFDWLSFMAAYKYDGYRDFCAGARFIESLATWLQQFQEKDRAEAYRFIKAKLIYFSPMEIERLVEKLVPELVQRQIVRRVADELGIRPYEVWSSQANEFAYSIELRKTLFMGLSDGARIDILRRMNAGIISNEQVVVATQIDIDKWRSLVLDLRKDLVKRGSEEDAGSHFNSVYLIDDFTASGTSLLPDPDLVGKLKGKLVKFLRSAKAAENELRSEKPFSDSLEIFVHHYIGTEEAERRINRVYKKVREQLEQEFGVSDVHFSYGLKLPDAITLTEKSSDPFVRICQSYYDPAIEGAGEHGAQSGHTDRMFGYGGCGLPVVLEHNTPNNSLSILHSRTNGDDGKHKMRPLFYRRERHSDLVVQAEHQSEVVVGDG</sequence>
<accession>A0A2N5WZT7</accession>
<evidence type="ECO:0000313" key="3">
    <source>
        <dbReference type="Proteomes" id="UP000235005"/>
    </source>
</evidence>
<dbReference type="Proteomes" id="UP000235005">
    <property type="component" value="Unassembled WGS sequence"/>
</dbReference>
<dbReference type="OrthoDB" id="8427993at2"/>
<feature type="domain" description="PRTase-CE" evidence="1">
    <location>
        <begin position="54"/>
        <end position="377"/>
    </location>
</feature>
<protein>
    <recommendedName>
        <fullName evidence="1">PRTase-CE domain-containing protein</fullName>
    </recommendedName>
</protein>
<dbReference type="InterPro" id="IPR056920">
    <property type="entry name" value="PRTase-CE"/>
</dbReference>
<gene>
    <name evidence="2" type="ORF">C0039_15170</name>
</gene>
<evidence type="ECO:0000259" key="1">
    <source>
        <dbReference type="Pfam" id="PF24390"/>
    </source>
</evidence>
<dbReference type="AlphaFoldDB" id="A0A2N5WZT7"/>
<keyword evidence="3" id="KW-1185">Reference proteome</keyword>
<dbReference type="Pfam" id="PF24390">
    <property type="entry name" value="PRTase-CE"/>
    <property type="match status" value="1"/>
</dbReference>
<dbReference type="EMBL" id="PKUS01000023">
    <property type="protein sequence ID" value="PLW67759.1"/>
    <property type="molecule type" value="Genomic_DNA"/>
</dbReference>
<organism evidence="2 3">
    <name type="scientific">Pseudohalioglobus lutimaris</name>
    <dbReference type="NCBI Taxonomy" id="1737061"/>
    <lineage>
        <taxon>Bacteria</taxon>
        <taxon>Pseudomonadati</taxon>
        <taxon>Pseudomonadota</taxon>
        <taxon>Gammaproteobacteria</taxon>
        <taxon>Cellvibrionales</taxon>
        <taxon>Halieaceae</taxon>
        <taxon>Pseudohalioglobus</taxon>
    </lineage>
</organism>
<dbReference type="RefSeq" id="WP_101518526.1">
    <property type="nucleotide sequence ID" value="NZ_PKUS01000023.1"/>
</dbReference>
<proteinExistence type="predicted"/>